<evidence type="ECO:0000256" key="2">
    <source>
        <dbReference type="PROSITE-ProRule" id="PRU00191"/>
    </source>
</evidence>
<protein>
    <recommendedName>
        <fullName evidence="4">SH2 domain-containing protein</fullName>
    </recommendedName>
</protein>
<sequence length="737" mass="82447">MGNERDSEEKYCRLSDAKISLESVSLEEKDEKRGFSLSFWIYLSNSARPCSVLLHQTNPKVEGDVPFVALNEESKLIVFPLLGLHEEAPCPGSLFPWRGVTHLSASNPCPTEKWVHIGCQVTQRYMCLHINAIMVDGTSLPLSNGRNLRYSLKLTTLVGNKGKVEGYFYNSQVWSSSLSIKSQYTKDQPVRLFLDNSSLPDGVEAGPDGVWNIVGGKPSCRRNFSLEVQLLNGIGQPVCRDMEIMASLVYADNGAPVENSRDDGEDPLLLSCDGMEYPSTNRPVPLVRGRAAFKLKVAKLSSKCDNRLFRIFFYPFSTQRYPFLETYSQPIRCISRSKQNQRTAGSGRKISPTQPPCENPPLQKTSNGHNNGGTCGLKTEASREIQNQTETLNQNPNQQHSPNQHENENGGQNGAAEKFDQPEKRPKIECKMPMVQKDAHENSPVVLNGTSSNAEEAESNPLSGSDSDGANKATMLREALEATRFGAASTLADALVFRYCLEGMLERSVILRETLSIASNDDMADFAKRVGLYTGCSHHRNQILMAKKLIEEGDETWTSISFNKTRVLWTCAIPEIVKKFMCISHSSNRGLSGQDIEVLKGIAGCGEELGREDFKRLWYWMYPVALTLARERINKLWECLVPRWIEGFITKEEAENALRGPKGPEKPGTFLLRFPTSRSWPHPDAGNLVISYVGSDLMIHHKLLTLDYSDEREELQHLLLEEPELTQLGRVIRPEVS</sequence>
<accession>A0AAD5ZA04</accession>
<feature type="domain" description="SH2" evidence="4">
    <location>
        <begin position="644"/>
        <end position="737"/>
    </location>
</feature>
<dbReference type="Proteomes" id="UP001210211">
    <property type="component" value="Unassembled WGS sequence"/>
</dbReference>
<reference evidence="5 6" key="1">
    <citation type="journal article" date="2022" name="Cell">
        <title>Repeat-based holocentromeres influence genome architecture and karyotype evolution.</title>
        <authorList>
            <person name="Hofstatter P.G."/>
            <person name="Thangavel G."/>
            <person name="Lux T."/>
            <person name="Neumann P."/>
            <person name="Vondrak T."/>
            <person name="Novak P."/>
            <person name="Zhang M."/>
            <person name="Costa L."/>
            <person name="Castellani M."/>
            <person name="Scott A."/>
            <person name="Toegelov H."/>
            <person name="Fuchs J."/>
            <person name="Mata-Sucre Y."/>
            <person name="Dias Y."/>
            <person name="Vanzela A.L.L."/>
            <person name="Huettel B."/>
            <person name="Almeida C.C.S."/>
            <person name="Simkova H."/>
            <person name="Souza G."/>
            <person name="Pedrosa-Harand A."/>
            <person name="Macas J."/>
            <person name="Mayer K.F.X."/>
            <person name="Houben A."/>
            <person name="Marques A."/>
        </authorList>
    </citation>
    <scope>NUCLEOTIDE SEQUENCE [LARGE SCALE GENOMIC DNA]</scope>
    <source>
        <strain evidence="5">RhyTen1mFocal</strain>
    </source>
</reference>
<dbReference type="AlphaFoldDB" id="A0AAD5ZA04"/>
<organism evidence="5 6">
    <name type="scientific">Rhynchospora tenuis</name>
    <dbReference type="NCBI Taxonomy" id="198213"/>
    <lineage>
        <taxon>Eukaryota</taxon>
        <taxon>Viridiplantae</taxon>
        <taxon>Streptophyta</taxon>
        <taxon>Embryophyta</taxon>
        <taxon>Tracheophyta</taxon>
        <taxon>Spermatophyta</taxon>
        <taxon>Magnoliopsida</taxon>
        <taxon>Liliopsida</taxon>
        <taxon>Poales</taxon>
        <taxon>Cyperaceae</taxon>
        <taxon>Cyperoideae</taxon>
        <taxon>Rhynchosporeae</taxon>
        <taxon>Rhynchospora</taxon>
    </lineage>
</organism>
<dbReference type="PANTHER" id="PTHR11801">
    <property type="entry name" value="SIGNAL TRANSDUCER AND ACTIVATOR OF TRANSCRIPTION"/>
    <property type="match status" value="1"/>
</dbReference>
<keyword evidence="1 2" id="KW-0727">SH2 domain</keyword>
<dbReference type="SUPFAM" id="SSF55550">
    <property type="entry name" value="SH2 domain"/>
    <property type="match status" value="1"/>
</dbReference>
<evidence type="ECO:0000256" key="1">
    <source>
        <dbReference type="ARBA" id="ARBA00022999"/>
    </source>
</evidence>
<dbReference type="InterPro" id="IPR000980">
    <property type="entry name" value="SH2"/>
</dbReference>
<comment type="caution">
    <text evidence="5">The sequence shown here is derived from an EMBL/GenBank/DDBJ whole genome shotgun (WGS) entry which is preliminary data.</text>
</comment>
<feature type="compositionally biased region" description="Polar residues" evidence="3">
    <location>
        <begin position="448"/>
        <end position="468"/>
    </location>
</feature>
<dbReference type="FunFam" id="3.30.505.10:FF:000086">
    <property type="entry name" value="SH2 domain protein B"/>
    <property type="match status" value="1"/>
</dbReference>
<evidence type="ECO:0000259" key="4">
    <source>
        <dbReference type="PROSITE" id="PS50001"/>
    </source>
</evidence>
<dbReference type="GO" id="GO:0003700">
    <property type="term" value="F:DNA-binding transcription factor activity"/>
    <property type="evidence" value="ECO:0007669"/>
    <property type="project" value="InterPro"/>
</dbReference>
<dbReference type="PROSITE" id="PS50001">
    <property type="entry name" value="SH2"/>
    <property type="match status" value="1"/>
</dbReference>
<keyword evidence="6" id="KW-1185">Reference proteome</keyword>
<dbReference type="GO" id="GO:0007165">
    <property type="term" value="P:signal transduction"/>
    <property type="evidence" value="ECO:0007669"/>
    <property type="project" value="InterPro"/>
</dbReference>
<dbReference type="InterPro" id="IPR001217">
    <property type="entry name" value="STAT"/>
</dbReference>
<dbReference type="InterPro" id="IPR036860">
    <property type="entry name" value="SH2_dom_sf"/>
</dbReference>
<name>A0AAD5ZA04_9POAL</name>
<feature type="region of interest" description="Disordered" evidence="3">
    <location>
        <begin position="336"/>
        <end position="377"/>
    </location>
</feature>
<evidence type="ECO:0000256" key="3">
    <source>
        <dbReference type="SAM" id="MobiDB-lite"/>
    </source>
</evidence>
<evidence type="ECO:0000313" key="5">
    <source>
        <dbReference type="EMBL" id="KAJ3689601.1"/>
    </source>
</evidence>
<proteinExistence type="predicted"/>
<dbReference type="EMBL" id="JAMRDG010000002">
    <property type="protein sequence ID" value="KAJ3689601.1"/>
    <property type="molecule type" value="Genomic_DNA"/>
</dbReference>
<feature type="region of interest" description="Disordered" evidence="3">
    <location>
        <begin position="436"/>
        <end position="470"/>
    </location>
</feature>
<evidence type="ECO:0000313" key="6">
    <source>
        <dbReference type="Proteomes" id="UP001210211"/>
    </source>
</evidence>
<feature type="compositionally biased region" description="Low complexity" evidence="3">
    <location>
        <begin position="393"/>
        <end position="402"/>
    </location>
</feature>
<gene>
    <name evidence="5" type="ORF">LUZ61_018765</name>
</gene>
<dbReference type="Gene3D" id="3.30.505.10">
    <property type="entry name" value="SH2 domain"/>
    <property type="match status" value="1"/>
</dbReference>
<feature type="region of interest" description="Disordered" evidence="3">
    <location>
        <begin position="393"/>
        <end position="424"/>
    </location>
</feature>